<gene>
    <name evidence="3" type="ORF">P775_24175</name>
</gene>
<dbReference type="CDD" id="cd03801">
    <property type="entry name" value="GT4_PimA-like"/>
    <property type="match status" value="1"/>
</dbReference>
<dbReference type="GO" id="GO:0009103">
    <property type="term" value="P:lipopolysaccharide biosynthetic process"/>
    <property type="evidence" value="ECO:0007669"/>
    <property type="project" value="TreeGrafter"/>
</dbReference>
<dbReference type="Pfam" id="PF00534">
    <property type="entry name" value="Glycos_transf_1"/>
    <property type="match status" value="1"/>
</dbReference>
<dbReference type="PANTHER" id="PTHR46401:SF2">
    <property type="entry name" value="GLYCOSYLTRANSFERASE WBBK-RELATED"/>
    <property type="match status" value="1"/>
</dbReference>
<proteinExistence type="predicted"/>
<accession>A0A2G8R6Z6</accession>
<comment type="caution">
    <text evidence="3">The sequence shown here is derived from an EMBL/GenBank/DDBJ whole genome shotgun (WGS) entry which is preliminary data.</text>
</comment>
<name>A0A2G8R6Z6_9RHOB</name>
<evidence type="ECO:0000259" key="2">
    <source>
        <dbReference type="Pfam" id="PF00534"/>
    </source>
</evidence>
<evidence type="ECO:0000256" key="1">
    <source>
        <dbReference type="ARBA" id="ARBA00022679"/>
    </source>
</evidence>
<dbReference type="InterPro" id="IPR001296">
    <property type="entry name" value="Glyco_trans_1"/>
</dbReference>
<organism evidence="3 4">
    <name type="scientific">Puniceibacterium antarcticum</name>
    <dbReference type="NCBI Taxonomy" id="1206336"/>
    <lineage>
        <taxon>Bacteria</taxon>
        <taxon>Pseudomonadati</taxon>
        <taxon>Pseudomonadota</taxon>
        <taxon>Alphaproteobacteria</taxon>
        <taxon>Rhodobacterales</taxon>
        <taxon>Paracoccaceae</taxon>
        <taxon>Puniceibacterium</taxon>
    </lineage>
</organism>
<keyword evidence="4" id="KW-1185">Reference proteome</keyword>
<dbReference type="SUPFAM" id="SSF53756">
    <property type="entry name" value="UDP-Glycosyltransferase/glycogen phosphorylase"/>
    <property type="match status" value="1"/>
</dbReference>
<keyword evidence="1" id="KW-0808">Transferase</keyword>
<dbReference type="Gene3D" id="3.40.50.2000">
    <property type="entry name" value="Glycogen Phosphorylase B"/>
    <property type="match status" value="2"/>
</dbReference>
<sequence length="347" mass="36677">MTPQIAFAVPGDIRTLTGGYLYDFNLMTALSGLGPPIQHMAWGDSFPQPSADHADAALAQLQALPPDCPALVDGLAYGALDTDGLRRVRAPLFALVHHPLALEPGLDAAQARDMARREQANLDLARHIFVTSPHTGDLLHQSYGVSVDRITVVRPGFGPPVQGGAAKADPPLILSVGLLTQRKGHDVLLRALAQIADLNWQADIVGRDHEPSMTARLTALIDDLDLAPRVRLSGEVSSAALQARYCSATLFALATRYEGYGIVFGEAMGHGLPIISTRAGAVPETVGAEAGLLVAPDDADAFATALRRMLSEPALRDTCARASLRAASDLATWADSAVLVRDAMVLP</sequence>
<dbReference type="AlphaFoldDB" id="A0A2G8R6Z6"/>
<dbReference type="OrthoDB" id="529131at2"/>
<dbReference type="EMBL" id="AWWI01000167">
    <property type="protein sequence ID" value="PIL17304.1"/>
    <property type="molecule type" value="Genomic_DNA"/>
</dbReference>
<dbReference type="GO" id="GO:0016757">
    <property type="term" value="F:glycosyltransferase activity"/>
    <property type="evidence" value="ECO:0007669"/>
    <property type="project" value="TreeGrafter"/>
</dbReference>
<evidence type="ECO:0000313" key="3">
    <source>
        <dbReference type="EMBL" id="PIL17304.1"/>
    </source>
</evidence>
<reference evidence="3 4" key="1">
    <citation type="submission" date="2013-09" db="EMBL/GenBank/DDBJ databases">
        <title>Genome sequencing of Phaeobacter antarcticus sp. nov. SM1211.</title>
        <authorList>
            <person name="Zhang X.-Y."/>
            <person name="Liu C."/>
            <person name="Chen X.-L."/>
            <person name="Xie B.-B."/>
            <person name="Qin Q.-L."/>
            <person name="Rong J.-C."/>
            <person name="Zhang Y.-Z."/>
        </authorList>
    </citation>
    <scope>NUCLEOTIDE SEQUENCE [LARGE SCALE GENOMIC DNA]</scope>
    <source>
        <strain evidence="3 4">SM1211</strain>
    </source>
</reference>
<dbReference type="PANTHER" id="PTHR46401">
    <property type="entry name" value="GLYCOSYLTRANSFERASE WBBK-RELATED"/>
    <property type="match status" value="1"/>
</dbReference>
<dbReference type="RefSeq" id="WP_099913191.1">
    <property type="nucleotide sequence ID" value="NZ_AWWI01000167.1"/>
</dbReference>
<dbReference type="Proteomes" id="UP000231259">
    <property type="component" value="Unassembled WGS sequence"/>
</dbReference>
<evidence type="ECO:0000313" key="4">
    <source>
        <dbReference type="Proteomes" id="UP000231259"/>
    </source>
</evidence>
<protein>
    <recommendedName>
        <fullName evidence="2">Glycosyl transferase family 1 domain-containing protein</fullName>
    </recommendedName>
</protein>
<feature type="domain" description="Glycosyl transferase family 1" evidence="2">
    <location>
        <begin position="166"/>
        <end position="322"/>
    </location>
</feature>